<sequence length="257" mass="27938">MVDARMVPILPCPSIDEIRDFLLPLGFEVTYRQIRPNPYLALRRGDIELHYNGIPGLRPEDSYGSCLLVTPDTGLLFEVFAAGLRTRYGRLPLTGFPRITRPRPRKNYGGLSGFSLVDPAGNWIRVVRSPDAPKTDAPDHTDTTDEPAATEGRLAAALANAIVFADSRGDVAQAAKILAGAISRQDPAATPAGRAEAHAYLAELHVRLDDFDRAREQLDELARLPLSPTDHEAAAPALAAARELRETTAAVRADSDR</sequence>
<accession>A0A401Z1X6</accession>
<organism evidence="1 2">
    <name type="scientific">Embleya hyalina</name>
    <dbReference type="NCBI Taxonomy" id="516124"/>
    <lineage>
        <taxon>Bacteria</taxon>
        <taxon>Bacillati</taxon>
        <taxon>Actinomycetota</taxon>
        <taxon>Actinomycetes</taxon>
        <taxon>Kitasatosporales</taxon>
        <taxon>Streptomycetaceae</taxon>
        <taxon>Embleya</taxon>
    </lineage>
</organism>
<comment type="caution">
    <text evidence="1">The sequence shown here is derived from an EMBL/GenBank/DDBJ whole genome shotgun (WGS) entry which is preliminary data.</text>
</comment>
<dbReference type="Proteomes" id="UP000286931">
    <property type="component" value="Unassembled WGS sequence"/>
</dbReference>
<protein>
    <recommendedName>
        <fullName evidence="3">Tetratricopeptide repeat protein</fullName>
    </recommendedName>
</protein>
<evidence type="ECO:0000313" key="1">
    <source>
        <dbReference type="EMBL" id="GCE00834.1"/>
    </source>
</evidence>
<dbReference type="AlphaFoldDB" id="A0A401Z1X6"/>
<proteinExistence type="predicted"/>
<dbReference type="SUPFAM" id="SSF54593">
    <property type="entry name" value="Glyoxalase/Bleomycin resistance protein/Dihydroxybiphenyl dioxygenase"/>
    <property type="match status" value="1"/>
</dbReference>
<dbReference type="EMBL" id="BIFH01000042">
    <property type="protein sequence ID" value="GCE00834.1"/>
    <property type="molecule type" value="Genomic_DNA"/>
</dbReference>
<dbReference type="SUPFAM" id="SSF48452">
    <property type="entry name" value="TPR-like"/>
    <property type="match status" value="1"/>
</dbReference>
<keyword evidence="2" id="KW-1185">Reference proteome</keyword>
<evidence type="ECO:0000313" key="2">
    <source>
        <dbReference type="Proteomes" id="UP000286931"/>
    </source>
</evidence>
<dbReference type="RefSeq" id="WP_218043238.1">
    <property type="nucleotide sequence ID" value="NZ_BIFH01000042.1"/>
</dbReference>
<dbReference type="InterPro" id="IPR029068">
    <property type="entry name" value="Glyas_Bleomycin-R_OHBP_Dase"/>
</dbReference>
<evidence type="ECO:0008006" key="3">
    <source>
        <dbReference type="Google" id="ProtNLM"/>
    </source>
</evidence>
<dbReference type="InterPro" id="IPR011990">
    <property type="entry name" value="TPR-like_helical_dom_sf"/>
</dbReference>
<gene>
    <name evidence="1" type="ORF">EHYA_08560</name>
</gene>
<dbReference type="Gene3D" id="1.25.40.10">
    <property type="entry name" value="Tetratricopeptide repeat domain"/>
    <property type="match status" value="1"/>
</dbReference>
<name>A0A401Z1X6_9ACTN</name>
<dbReference type="Gene3D" id="3.10.180.10">
    <property type="entry name" value="2,3-Dihydroxybiphenyl 1,2-Dioxygenase, domain 1"/>
    <property type="match status" value="1"/>
</dbReference>
<reference evidence="1 2" key="1">
    <citation type="submission" date="2018-12" db="EMBL/GenBank/DDBJ databases">
        <title>Draft genome sequence of Embleya hyalina NBRC 13850T.</title>
        <authorList>
            <person name="Komaki H."/>
            <person name="Hosoyama A."/>
            <person name="Kimura A."/>
            <person name="Ichikawa N."/>
            <person name="Tamura T."/>
        </authorList>
    </citation>
    <scope>NUCLEOTIDE SEQUENCE [LARGE SCALE GENOMIC DNA]</scope>
    <source>
        <strain evidence="1 2">NBRC 13850</strain>
    </source>
</reference>